<evidence type="ECO:0000256" key="1">
    <source>
        <dbReference type="SAM" id="SignalP"/>
    </source>
</evidence>
<reference evidence="3" key="1">
    <citation type="submission" date="2018-09" db="EMBL/GenBank/DDBJ databases">
        <authorList>
            <person name="Livingstone P.G."/>
            <person name="Whitworth D.E."/>
        </authorList>
    </citation>
    <scope>NUCLEOTIDE SEQUENCE [LARGE SCALE GENOMIC DNA]</scope>
    <source>
        <strain evidence="3">CA043D</strain>
    </source>
</reference>
<dbReference type="AlphaFoldDB" id="A0A3A8K9L6"/>
<dbReference type="RefSeq" id="WP_120604468.1">
    <property type="nucleotide sequence ID" value="NZ_RAWE01000080.1"/>
</dbReference>
<accession>A0A3A8K9L6</accession>
<keyword evidence="1" id="KW-0732">Signal</keyword>
<sequence length="267" mass="28555">MHLKMTSRLLAAAFLSLVAGCQGEPTQAPEGSQSAQQLSAKADCVERFEGITTCAKGNASLSASDKGVQVNGLKSLKTDGVSSTFNDAITWSQDAQVRIGSATGGLALAARDGDQVVSTLRITPGKDRQVSVAPGFTGSPSGSFRMNVYNNGTLVGTTAQPQAMIIIFYSWWDFLDWYYWHWDFFSYRTTAGGGSVGQDGACGWRLHAANTTFRVRLADGKEVVGDTAEFIEEIGDGAYPYRHFSGIDVNASATDFLVTGESFGQEK</sequence>
<evidence type="ECO:0000313" key="3">
    <source>
        <dbReference type="Proteomes" id="UP000268313"/>
    </source>
</evidence>
<dbReference type="OrthoDB" id="5494778at2"/>
<proteinExistence type="predicted"/>
<organism evidence="2 3">
    <name type="scientific">Corallococcus carmarthensis</name>
    <dbReference type="NCBI Taxonomy" id="2316728"/>
    <lineage>
        <taxon>Bacteria</taxon>
        <taxon>Pseudomonadati</taxon>
        <taxon>Myxococcota</taxon>
        <taxon>Myxococcia</taxon>
        <taxon>Myxococcales</taxon>
        <taxon>Cystobacterineae</taxon>
        <taxon>Myxococcaceae</taxon>
        <taxon>Corallococcus</taxon>
    </lineage>
</organism>
<protein>
    <recommendedName>
        <fullName evidence="4">Lipoprotein</fullName>
    </recommendedName>
</protein>
<feature type="signal peptide" evidence="1">
    <location>
        <begin position="1"/>
        <end position="21"/>
    </location>
</feature>
<feature type="chain" id="PRO_5017224034" description="Lipoprotein" evidence="1">
    <location>
        <begin position="22"/>
        <end position="267"/>
    </location>
</feature>
<dbReference type="Proteomes" id="UP000268313">
    <property type="component" value="Unassembled WGS sequence"/>
</dbReference>
<comment type="caution">
    <text evidence="2">The sequence shown here is derived from an EMBL/GenBank/DDBJ whole genome shotgun (WGS) entry which is preliminary data.</text>
</comment>
<evidence type="ECO:0008006" key="4">
    <source>
        <dbReference type="Google" id="ProtNLM"/>
    </source>
</evidence>
<dbReference type="EMBL" id="RAWE01000080">
    <property type="protein sequence ID" value="RKH01045.1"/>
    <property type="molecule type" value="Genomic_DNA"/>
</dbReference>
<dbReference type="PROSITE" id="PS51257">
    <property type="entry name" value="PROKAR_LIPOPROTEIN"/>
    <property type="match status" value="1"/>
</dbReference>
<name>A0A3A8K9L6_9BACT</name>
<gene>
    <name evidence="2" type="ORF">D7X32_21665</name>
</gene>
<evidence type="ECO:0000313" key="2">
    <source>
        <dbReference type="EMBL" id="RKH01045.1"/>
    </source>
</evidence>
<keyword evidence="3" id="KW-1185">Reference proteome</keyword>